<evidence type="ECO:0000313" key="2">
    <source>
        <dbReference type="Proteomes" id="UP000094463"/>
    </source>
</evidence>
<accession>A0A1D7QVR8</accession>
<dbReference type="STRING" id="632773.BBEV_1697"/>
<dbReference type="AlphaFoldDB" id="A0A1D7QVR8"/>
<keyword evidence="2" id="KW-1185">Reference proteome</keyword>
<dbReference type="InterPro" id="IPR025573">
    <property type="entry name" value="YwpF"/>
</dbReference>
<name>A0A1D7QVR8_9BACI</name>
<dbReference type="PATRIC" id="fig|632773.3.peg.1783"/>
<gene>
    <name evidence="1" type="ORF">BBEV_1697</name>
</gene>
<organism evidence="1 2">
    <name type="scientific">Salisediminibacterium beveridgei</name>
    <dbReference type="NCBI Taxonomy" id="632773"/>
    <lineage>
        <taxon>Bacteria</taxon>
        <taxon>Bacillati</taxon>
        <taxon>Bacillota</taxon>
        <taxon>Bacilli</taxon>
        <taxon>Bacillales</taxon>
        <taxon>Bacillaceae</taxon>
        <taxon>Salisediminibacterium</taxon>
    </lineage>
</organism>
<dbReference type="Proteomes" id="UP000094463">
    <property type="component" value="Chromosome"/>
</dbReference>
<protein>
    <recommendedName>
        <fullName evidence="3">YwpF-like protein</fullName>
    </recommendedName>
</protein>
<reference evidence="1 2" key="1">
    <citation type="submission" date="2015-08" db="EMBL/GenBank/DDBJ databases">
        <title>The complete genome sequence of Bacillus beveridgei MLTeJB.</title>
        <authorList>
            <person name="Hanson T.E."/>
            <person name="Mesa C."/>
            <person name="Basesman S.M."/>
            <person name="Oremland R.S."/>
        </authorList>
    </citation>
    <scope>NUCLEOTIDE SEQUENCE [LARGE SCALE GENOMIC DNA]</scope>
    <source>
        <strain evidence="1 2">MLTeJB</strain>
    </source>
</reference>
<dbReference type="RefSeq" id="WP_069365076.1">
    <property type="nucleotide sequence ID" value="NZ_CP012502.1"/>
</dbReference>
<proteinExistence type="predicted"/>
<evidence type="ECO:0008006" key="3">
    <source>
        <dbReference type="Google" id="ProtNLM"/>
    </source>
</evidence>
<evidence type="ECO:0000313" key="1">
    <source>
        <dbReference type="EMBL" id="AOM83058.1"/>
    </source>
</evidence>
<dbReference type="OrthoDB" id="2427395at2"/>
<dbReference type="Pfam" id="PF14183">
    <property type="entry name" value="YwpF"/>
    <property type="match status" value="1"/>
</dbReference>
<sequence>MKTFKLCSLTMLMDEQSTADQEMKTKEIPLVDGLIINKEEVGKAWLIEAVIEEEFRSLFEAYQKDRESFMVEVTITKRTNDPATLVCDVKGINDLESHVSLHLDGTLVVKQEDLSDQLIRNLIDEGFEGEALYEEYRTRKKNRGKAIQGILSNAYQEVRDQRSSD</sequence>
<dbReference type="EMBL" id="CP012502">
    <property type="protein sequence ID" value="AOM83058.1"/>
    <property type="molecule type" value="Genomic_DNA"/>
</dbReference>
<dbReference type="KEGG" id="bbev:BBEV_1697"/>